<dbReference type="InterPro" id="IPR052159">
    <property type="entry name" value="Competence_DNA_uptake"/>
</dbReference>
<evidence type="ECO:0000259" key="2">
    <source>
        <dbReference type="SMART" id="SM00849"/>
    </source>
</evidence>
<evidence type="ECO:0000313" key="3">
    <source>
        <dbReference type="EMBL" id="CAG7618395.1"/>
    </source>
</evidence>
<dbReference type="InterPro" id="IPR001279">
    <property type="entry name" value="Metallo-B-lactamas"/>
</dbReference>
<dbReference type="EMBL" id="CAJVCE010000001">
    <property type="protein sequence ID" value="CAG7618395.1"/>
    <property type="molecule type" value="Genomic_DNA"/>
</dbReference>
<protein>
    <recommendedName>
        <fullName evidence="2">Metallo-beta-lactamase domain-containing protein</fullName>
    </recommendedName>
</protein>
<dbReference type="InterPro" id="IPR006059">
    <property type="entry name" value="SBP"/>
</dbReference>
<dbReference type="Proteomes" id="UP000730618">
    <property type="component" value="Unassembled WGS sequence"/>
</dbReference>
<dbReference type="Pfam" id="PF01547">
    <property type="entry name" value="SBP_bac_1"/>
    <property type="match status" value="1"/>
</dbReference>
<feature type="domain" description="Metallo-beta-lactamase" evidence="2">
    <location>
        <begin position="73"/>
        <end position="281"/>
    </location>
</feature>
<name>A0ABM8VB46_9BACL</name>
<dbReference type="CDD" id="cd07731">
    <property type="entry name" value="ComA-like_MBL-fold"/>
    <property type="match status" value="1"/>
</dbReference>
<feature type="region of interest" description="Disordered" evidence="1">
    <location>
        <begin position="318"/>
        <end position="339"/>
    </location>
</feature>
<sequence>MGLALVSVVIALGVWYLTVSSGSWIVDSSLPSDVRSGRQTAASPVNTDDVFDVKKYKDQLTIRYLYMDGKVHSGDAIVIQTPDGKTMMIDAGLPEAGGQVVQHLNRLGIGKIDVAVNTHPHIDHIGGFESVISSKQVAQFYMLNTKNSLWGAYYQNVLKEMNQKNVPLSFLEEGALFALGSDVMVEILSPEKGVLPAAITGRDLQVPVNMNSMVLKVTYKAQSFLFTGDIYKDREVELIAKYGSKLHADLLHAPHHGMTTSNTPQLFRTVAPKVVIMSSNLFSNIRLANDLKQQGMQVYSTAENGTILITSNGKDMQVIPEKSGRSAQTASASGTGNQSDPKVNLTFYYAYSGSSFEIFMESYGKFIQKKYPNFSFTFIQNEKGSTLDDLVKTGTGVDVFITSHPAMMQIKERQLAGDISGMVSSHPFDLERFEPVAINAVKQMGEGGKLPGLPFRLNALTIFYNKDLFDKFGVPYPKEGWVWEEAYDTARRLTKEDNGIQYRGLGGRTTGNLMQLNPYSYPLVDTATHKAVIADVNWKRYLDTIIPFYRMPGYDPTADLLESAAQTGLFQKQKTLAMLIAMNSDYPRAANVPGLQWDAAQLPEFPDRKGIGSQPDVVYFVLSATSKHKEEAFLAMAQMTTDEVQTQLARNGIAPVLKGAAIRDVFGQDNADLKGKDAKAMLPVRYAEPAPYTPYNPKAVSAISSAFNSIVLQQKDTETALKDAEAKANRDIAAQLPAQTKP</sequence>
<reference evidence="3 4" key="1">
    <citation type="submission" date="2021-06" db="EMBL/GenBank/DDBJ databases">
        <authorList>
            <person name="Criscuolo A."/>
        </authorList>
    </citation>
    <scope>NUCLEOTIDE SEQUENCE [LARGE SCALE GENOMIC DNA]</scope>
    <source>
        <strain evidence="4">CIP 111802</strain>
    </source>
</reference>
<gene>
    <name evidence="3" type="ORF">PAECIP111802_00514</name>
</gene>
<accession>A0ABM8VB46</accession>
<evidence type="ECO:0000313" key="4">
    <source>
        <dbReference type="Proteomes" id="UP000730618"/>
    </source>
</evidence>
<organism evidence="3 4">
    <name type="scientific">Paenibacillus allorhizosphaerae</name>
    <dbReference type="NCBI Taxonomy" id="2849866"/>
    <lineage>
        <taxon>Bacteria</taxon>
        <taxon>Bacillati</taxon>
        <taxon>Bacillota</taxon>
        <taxon>Bacilli</taxon>
        <taxon>Bacillales</taxon>
        <taxon>Paenibacillaceae</taxon>
        <taxon>Paenibacillus</taxon>
    </lineage>
</organism>
<dbReference type="PANTHER" id="PTHR30619">
    <property type="entry name" value="DNA INTERNALIZATION/COMPETENCE PROTEIN COMEC/REC2"/>
    <property type="match status" value="1"/>
</dbReference>
<dbReference type="PANTHER" id="PTHR30619:SF7">
    <property type="entry name" value="BETA-LACTAMASE DOMAIN PROTEIN"/>
    <property type="match status" value="1"/>
</dbReference>
<evidence type="ECO:0000256" key="1">
    <source>
        <dbReference type="SAM" id="MobiDB-lite"/>
    </source>
</evidence>
<dbReference type="Pfam" id="PF00753">
    <property type="entry name" value="Lactamase_B"/>
    <property type="match status" value="1"/>
</dbReference>
<comment type="caution">
    <text evidence="3">The sequence shown here is derived from an EMBL/GenBank/DDBJ whole genome shotgun (WGS) entry which is preliminary data.</text>
</comment>
<keyword evidence="4" id="KW-1185">Reference proteome</keyword>
<proteinExistence type="predicted"/>
<dbReference type="SMART" id="SM00849">
    <property type="entry name" value="Lactamase_B"/>
    <property type="match status" value="1"/>
</dbReference>
<feature type="compositionally biased region" description="Polar residues" evidence="1">
    <location>
        <begin position="325"/>
        <end position="339"/>
    </location>
</feature>
<dbReference type="InterPro" id="IPR035681">
    <property type="entry name" value="ComA-like_MBL"/>
</dbReference>